<evidence type="ECO:0000313" key="1">
    <source>
        <dbReference type="EMBL" id="GAI06390.1"/>
    </source>
</evidence>
<protein>
    <submittedName>
        <fullName evidence="1">Uncharacterized protein</fullName>
    </submittedName>
</protein>
<organism evidence="1">
    <name type="scientific">marine sediment metagenome</name>
    <dbReference type="NCBI Taxonomy" id="412755"/>
    <lineage>
        <taxon>unclassified sequences</taxon>
        <taxon>metagenomes</taxon>
        <taxon>ecological metagenomes</taxon>
    </lineage>
</organism>
<sequence length="78" mass="9338">MGRKYTQKDYFLYPLHYNRALKILEEKLETIEKSGKKTLWYYSAVETLKRLKKEKGVNLTPHDVNNIVSVLLQHKKEE</sequence>
<proteinExistence type="predicted"/>
<name>X1LVE7_9ZZZZ</name>
<accession>X1LVE7</accession>
<dbReference type="EMBL" id="BARV01005995">
    <property type="protein sequence ID" value="GAI06390.1"/>
    <property type="molecule type" value="Genomic_DNA"/>
</dbReference>
<dbReference type="AlphaFoldDB" id="X1LVE7"/>
<comment type="caution">
    <text evidence="1">The sequence shown here is derived from an EMBL/GenBank/DDBJ whole genome shotgun (WGS) entry which is preliminary data.</text>
</comment>
<gene>
    <name evidence="1" type="ORF">S06H3_12233</name>
</gene>
<reference evidence="1" key="1">
    <citation type="journal article" date="2014" name="Front. Microbiol.">
        <title>High frequency of phylogenetically diverse reductive dehalogenase-homologous genes in deep subseafloor sedimentary metagenomes.</title>
        <authorList>
            <person name="Kawai M."/>
            <person name="Futagami T."/>
            <person name="Toyoda A."/>
            <person name="Takaki Y."/>
            <person name="Nishi S."/>
            <person name="Hori S."/>
            <person name="Arai W."/>
            <person name="Tsubouchi T."/>
            <person name="Morono Y."/>
            <person name="Uchiyama I."/>
            <person name="Ito T."/>
            <person name="Fujiyama A."/>
            <person name="Inagaki F."/>
            <person name="Takami H."/>
        </authorList>
    </citation>
    <scope>NUCLEOTIDE SEQUENCE</scope>
    <source>
        <strain evidence="1">Expedition CK06-06</strain>
    </source>
</reference>